<dbReference type="EMBL" id="JACXJA010000030">
    <property type="protein sequence ID" value="MBD2864557.1"/>
    <property type="molecule type" value="Genomic_DNA"/>
</dbReference>
<dbReference type="Proteomes" id="UP000639396">
    <property type="component" value="Unassembled WGS sequence"/>
</dbReference>
<organism evidence="1 2">
    <name type="scientific">Paenibacillus oceani</name>
    <dbReference type="NCBI Taxonomy" id="2772510"/>
    <lineage>
        <taxon>Bacteria</taxon>
        <taxon>Bacillati</taxon>
        <taxon>Bacillota</taxon>
        <taxon>Bacilli</taxon>
        <taxon>Bacillales</taxon>
        <taxon>Paenibacillaceae</taxon>
        <taxon>Paenibacillus</taxon>
    </lineage>
</organism>
<sequence length="129" mass="14920">MSLSSDVHLDASPEEMQILRNATLLPVVLSIFTADKDKTENEGPFVFSAPYLAVMERAISRIGEDMVITERELRRRGIVLYGEERNYREVSREYDCRGRRAKYTLIRGMFGGELELLMDYYLGLYDGRL</sequence>
<evidence type="ECO:0000313" key="2">
    <source>
        <dbReference type="Proteomes" id="UP000639396"/>
    </source>
</evidence>
<reference evidence="1" key="1">
    <citation type="submission" date="2020-09" db="EMBL/GenBank/DDBJ databases">
        <title>A novel bacterium of genus Paenibacillus, isolated from South China Sea.</title>
        <authorList>
            <person name="Huang H."/>
            <person name="Mo K."/>
            <person name="Hu Y."/>
        </authorList>
    </citation>
    <scope>NUCLEOTIDE SEQUENCE</scope>
    <source>
        <strain evidence="1">IB182363</strain>
    </source>
</reference>
<dbReference type="RefSeq" id="WP_190930177.1">
    <property type="nucleotide sequence ID" value="NZ_JACXJA010000030.1"/>
</dbReference>
<gene>
    <name evidence="1" type="ORF">IDH45_21435</name>
</gene>
<accession>A0A927H1U1</accession>
<comment type="caution">
    <text evidence="1">The sequence shown here is derived from an EMBL/GenBank/DDBJ whole genome shotgun (WGS) entry which is preliminary data.</text>
</comment>
<name>A0A927H1U1_9BACL</name>
<protein>
    <submittedName>
        <fullName evidence="1">Uncharacterized protein</fullName>
    </submittedName>
</protein>
<dbReference type="Pfam" id="PF26325">
    <property type="entry name" value="YhjD"/>
    <property type="match status" value="1"/>
</dbReference>
<dbReference type="InterPro" id="IPR058600">
    <property type="entry name" value="YhjD-like"/>
</dbReference>
<proteinExistence type="predicted"/>
<dbReference type="AlphaFoldDB" id="A0A927H1U1"/>
<evidence type="ECO:0000313" key="1">
    <source>
        <dbReference type="EMBL" id="MBD2864557.1"/>
    </source>
</evidence>
<keyword evidence="2" id="KW-1185">Reference proteome</keyword>